<sequence>MYTWSARTIRILLLQRRRLQLSNSNENRMDCLFLSLSSLSGSEFDIELNYRIET</sequence>
<proteinExistence type="predicted"/>
<name>A0A087T1K1_STEMI</name>
<keyword evidence="2" id="KW-1185">Reference proteome</keyword>
<evidence type="ECO:0000313" key="2">
    <source>
        <dbReference type="Proteomes" id="UP000054359"/>
    </source>
</evidence>
<protein>
    <submittedName>
        <fullName evidence="1">Uncharacterized protein</fullName>
    </submittedName>
</protein>
<evidence type="ECO:0000313" key="1">
    <source>
        <dbReference type="EMBL" id="KFM58990.1"/>
    </source>
</evidence>
<accession>A0A087T1K1</accession>
<reference evidence="1 2" key="1">
    <citation type="submission" date="2013-11" db="EMBL/GenBank/DDBJ databases">
        <title>Genome sequencing of Stegodyphus mimosarum.</title>
        <authorList>
            <person name="Bechsgaard J."/>
        </authorList>
    </citation>
    <scope>NUCLEOTIDE SEQUENCE [LARGE SCALE GENOMIC DNA]</scope>
</reference>
<dbReference type="AlphaFoldDB" id="A0A087T1K1"/>
<organism evidence="1 2">
    <name type="scientific">Stegodyphus mimosarum</name>
    <name type="common">African social velvet spider</name>
    <dbReference type="NCBI Taxonomy" id="407821"/>
    <lineage>
        <taxon>Eukaryota</taxon>
        <taxon>Metazoa</taxon>
        <taxon>Ecdysozoa</taxon>
        <taxon>Arthropoda</taxon>
        <taxon>Chelicerata</taxon>
        <taxon>Arachnida</taxon>
        <taxon>Araneae</taxon>
        <taxon>Araneomorphae</taxon>
        <taxon>Entelegynae</taxon>
        <taxon>Eresoidea</taxon>
        <taxon>Eresidae</taxon>
        <taxon>Stegodyphus</taxon>
    </lineage>
</organism>
<gene>
    <name evidence="1" type="ORF">X975_07912</name>
</gene>
<feature type="non-terminal residue" evidence="1">
    <location>
        <position position="54"/>
    </location>
</feature>
<dbReference type="Proteomes" id="UP000054359">
    <property type="component" value="Unassembled WGS sequence"/>
</dbReference>
<dbReference type="EMBL" id="KK112976">
    <property type="protein sequence ID" value="KFM58990.1"/>
    <property type="molecule type" value="Genomic_DNA"/>
</dbReference>